<dbReference type="Pfam" id="PF03961">
    <property type="entry name" value="FapA"/>
    <property type="match status" value="1"/>
</dbReference>
<organism evidence="3 4">
    <name type="scientific">Peribacillus glennii</name>
    <dbReference type="NCBI Taxonomy" id="2303991"/>
    <lineage>
        <taxon>Bacteria</taxon>
        <taxon>Bacillati</taxon>
        <taxon>Bacillota</taxon>
        <taxon>Bacilli</taxon>
        <taxon>Bacillales</taxon>
        <taxon>Bacillaceae</taxon>
        <taxon>Peribacillus</taxon>
    </lineage>
</organism>
<evidence type="ECO:0000259" key="2">
    <source>
        <dbReference type="Pfam" id="PF20250"/>
    </source>
</evidence>
<dbReference type="EMBL" id="QVTD01000003">
    <property type="protein sequence ID" value="RFU65644.1"/>
    <property type="molecule type" value="Genomic_DNA"/>
</dbReference>
<protein>
    <submittedName>
        <fullName evidence="3">DUF342 domain-containing protein</fullName>
    </submittedName>
</protein>
<dbReference type="InterPro" id="IPR005646">
    <property type="entry name" value="FapA"/>
</dbReference>
<feature type="coiled-coil region" evidence="1">
    <location>
        <begin position="404"/>
        <end position="431"/>
    </location>
</feature>
<gene>
    <name evidence="3" type="ORF">D0466_07155</name>
</gene>
<evidence type="ECO:0000256" key="1">
    <source>
        <dbReference type="SAM" id="Coils"/>
    </source>
</evidence>
<evidence type="ECO:0000313" key="4">
    <source>
        <dbReference type="Proteomes" id="UP000262939"/>
    </source>
</evidence>
<dbReference type="RefSeq" id="WP_117321817.1">
    <property type="nucleotide sequence ID" value="NZ_QVTD01000003.1"/>
</dbReference>
<dbReference type="PANTHER" id="PTHR38032">
    <property type="entry name" value="POLYMERASE-RELATED"/>
    <property type="match status" value="1"/>
</dbReference>
<keyword evidence="4" id="KW-1185">Reference proteome</keyword>
<evidence type="ECO:0000313" key="3">
    <source>
        <dbReference type="EMBL" id="RFU65644.1"/>
    </source>
</evidence>
<dbReference type="Proteomes" id="UP000262939">
    <property type="component" value="Unassembled WGS sequence"/>
</dbReference>
<dbReference type="Pfam" id="PF20250">
    <property type="entry name" value="FapA_N"/>
    <property type="match status" value="1"/>
</dbReference>
<sequence length="526" mass="58614">MIIEENEFFLLEEEYNSVYITVNKKGFPLLSMNRLLSSNPRINLTKFKELKDATHLANSSRVEIGDLKPEIEWSVSDDKMKAAIKINAKEEDVRQQYNHYVTIILDQLNTFGITEGIRIDAIQHGLCAAEEIIIAQGTTPIQGRDAVVAYYKRSERKPAIREDGKADYYDMNFLDEVKKGDWLGEKIPLTAGIPGKTITGQYVMAPAGKNKKLIYDRKTVGEYEEDGKVVLRALIDGVVEFQGGKIAVGNHLLIDGDVGVETGNVQFNGSITVTGTVMDGFSVWASNDLSILSELGVSNIEKIESQHGDVFIKGGIFGKNKSVIKAGKNIFIKHANESILEAGESIHIGYYSLGSRLKGKHIITDEQKGKLIGGTIEAIGKVKAAVIGNRVERKTSVSVGGFDRDQLKEELNRLLLEYKSKVQEAEGLQRKLDVFESYPHDLTEIQKTEFSKAGDNLYLAIAEIASMDHRRISIMDLLDTRGEGEVIIGLMAFPETTLQIKNMEKRLDKTTKGTFFAENNLIHFEY</sequence>
<accession>A0A372LI33</accession>
<dbReference type="AlphaFoldDB" id="A0A372LI33"/>
<keyword evidence="1" id="KW-0175">Coiled coil</keyword>
<name>A0A372LI33_9BACI</name>
<dbReference type="InterPro" id="IPR046865">
    <property type="entry name" value="FapA_b_solenoid"/>
</dbReference>
<proteinExistence type="predicted"/>
<comment type="caution">
    <text evidence="3">The sequence shown here is derived from an EMBL/GenBank/DDBJ whole genome shotgun (WGS) entry which is preliminary data.</text>
</comment>
<dbReference type="OrthoDB" id="1279at2"/>
<reference evidence="3 4" key="1">
    <citation type="submission" date="2018-08" db="EMBL/GenBank/DDBJ databases">
        <title>Bacillus chawlae sp. nov., Bacillus glennii sp. nov., and Bacillus saganii sp. nov. Isolated from the Vehicle Assembly Building at Kennedy Space Center where the Viking Spacecraft were Assembled.</title>
        <authorList>
            <person name="Seuylemezian A."/>
            <person name="Vaishampayan P."/>
        </authorList>
    </citation>
    <scope>NUCLEOTIDE SEQUENCE [LARGE SCALE GENOMIC DNA]</scope>
    <source>
        <strain evidence="3 4">V44-8</strain>
    </source>
</reference>
<dbReference type="PANTHER" id="PTHR38032:SF1">
    <property type="entry name" value="RNA-BINDING PROTEIN KHPB N-TERMINAL DOMAIN-CONTAINING PROTEIN"/>
    <property type="match status" value="1"/>
</dbReference>
<dbReference type="InterPro" id="IPR046866">
    <property type="entry name" value="FapA_N"/>
</dbReference>
<feature type="domain" description="Flagellar Assembly Protein A N-terminal region" evidence="2">
    <location>
        <begin position="73"/>
        <end position="242"/>
    </location>
</feature>